<keyword evidence="1" id="KW-0472">Membrane</keyword>
<accession>A0A0M0K9U5</accession>
<feature type="transmembrane region" description="Helical" evidence="1">
    <location>
        <begin position="130"/>
        <end position="153"/>
    </location>
</feature>
<gene>
    <name evidence="3" type="ORF">Ctob_015408</name>
</gene>
<proteinExistence type="predicted"/>
<protein>
    <recommendedName>
        <fullName evidence="5">HTTM domain-containing protein</fullName>
    </recommendedName>
</protein>
<keyword evidence="1" id="KW-1133">Transmembrane helix</keyword>
<feature type="signal peptide" evidence="2">
    <location>
        <begin position="1"/>
        <end position="23"/>
    </location>
</feature>
<evidence type="ECO:0000313" key="4">
    <source>
        <dbReference type="Proteomes" id="UP000037460"/>
    </source>
</evidence>
<feature type="transmembrane region" description="Helical" evidence="1">
    <location>
        <begin position="165"/>
        <end position="186"/>
    </location>
</feature>
<feature type="transmembrane region" description="Helical" evidence="1">
    <location>
        <begin position="254"/>
        <end position="273"/>
    </location>
</feature>
<evidence type="ECO:0000256" key="2">
    <source>
        <dbReference type="SAM" id="SignalP"/>
    </source>
</evidence>
<feature type="transmembrane region" description="Helical" evidence="1">
    <location>
        <begin position="93"/>
        <end position="118"/>
    </location>
</feature>
<evidence type="ECO:0008006" key="5">
    <source>
        <dbReference type="Google" id="ProtNLM"/>
    </source>
</evidence>
<dbReference type="OrthoDB" id="410426at2759"/>
<comment type="caution">
    <text evidence="3">The sequence shown here is derived from an EMBL/GenBank/DDBJ whole genome shotgun (WGS) entry which is preliminary data.</text>
</comment>
<name>A0A0M0K9U5_9EUKA</name>
<feature type="chain" id="PRO_5005602502" description="HTTM domain-containing protein" evidence="2">
    <location>
        <begin position="24"/>
        <end position="502"/>
    </location>
</feature>
<keyword evidence="4" id="KW-1185">Reference proteome</keyword>
<keyword evidence="1" id="KW-0812">Transmembrane</keyword>
<evidence type="ECO:0000256" key="1">
    <source>
        <dbReference type="SAM" id="Phobius"/>
    </source>
</evidence>
<sequence>MASSPTHPPWAHAFTWLGRFVSALLPEESPLLRSAFAYFGSVDYENPVRFLEWFDNSGLEMAKKRGLGAHPAPLYGFLTPPRLSAPQLRLTGLALIGCLLAACTPMAPRVFLFVAYLLSLCYFPQLYAEVTCSGHSTILIPSLLLLLSCAPSLDHQVKSRSEWPLVLIRIYLASGYFASGMCKLLCGARFQRFWGWGPTLQAYVFDGMWSRPTDSAVVRRLQQQLLTRPWLATALASGSVLFETSFILAPTSDLLMVLCGLGGFAFHFGILLLQGLDFVTFWSPALLAFLVGVPSREPWTAVLQGWAHETGFFLPALIYTALQVLTALTLRDFWLDDILPFSCCPMFMLPRNPFDEWPKWWTMTDSPLSGSTRIVGAMEPLYWSPASPIFSMPMTEAAKLPQKVVWFGATRHTPTELRKFLHPECLELPFVYFANFELSAPLKAKIQAVVAECASGSSTGEPERAWDGHSMADVLRMQDECLELFKLEAAAAQRADAKRKAQ</sequence>
<evidence type="ECO:0000313" key="3">
    <source>
        <dbReference type="EMBL" id="KOO35559.1"/>
    </source>
</evidence>
<dbReference type="EMBL" id="JWZX01000819">
    <property type="protein sequence ID" value="KOO35559.1"/>
    <property type="molecule type" value="Genomic_DNA"/>
</dbReference>
<organism evidence="3 4">
    <name type="scientific">Chrysochromulina tobinii</name>
    <dbReference type="NCBI Taxonomy" id="1460289"/>
    <lineage>
        <taxon>Eukaryota</taxon>
        <taxon>Haptista</taxon>
        <taxon>Haptophyta</taxon>
        <taxon>Prymnesiophyceae</taxon>
        <taxon>Prymnesiales</taxon>
        <taxon>Chrysochromulinaceae</taxon>
        <taxon>Chrysochromulina</taxon>
    </lineage>
</organism>
<keyword evidence="2" id="KW-0732">Signal</keyword>
<dbReference type="Proteomes" id="UP000037460">
    <property type="component" value="Unassembled WGS sequence"/>
</dbReference>
<reference evidence="4" key="1">
    <citation type="journal article" date="2015" name="PLoS Genet.">
        <title>Genome Sequence and Transcriptome Analyses of Chrysochromulina tobin: Metabolic Tools for Enhanced Algal Fitness in the Prominent Order Prymnesiales (Haptophyceae).</title>
        <authorList>
            <person name="Hovde B.T."/>
            <person name="Deodato C.R."/>
            <person name="Hunsperger H.M."/>
            <person name="Ryken S.A."/>
            <person name="Yost W."/>
            <person name="Jha R.K."/>
            <person name="Patterson J."/>
            <person name="Monnat R.J. Jr."/>
            <person name="Barlow S.B."/>
            <person name="Starkenburg S.R."/>
            <person name="Cattolico R.A."/>
        </authorList>
    </citation>
    <scope>NUCLEOTIDE SEQUENCE</scope>
    <source>
        <strain evidence="4">CCMP291</strain>
    </source>
</reference>
<dbReference type="AlphaFoldDB" id="A0A0M0K9U5"/>